<dbReference type="InterPro" id="IPR001707">
    <property type="entry name" value="Cmp_AcTrfase"/>
</dbReference>
<dbReference type="InterPro" id="IPR023213">
    <property type="entry name" value="CAT-like_dom_sf"/>
</dbReference>
<proteinExistence type="predicted"/>
<keyword evidence="2" id="KW-1185">Reference proteome</keyword>
<dbReference type="SUPFAM" id="SSF52777">
    <property type="entry name" value="CoA-dependent acyltransferases"/>
    <property type="match status" value="1"/>
</dbReference>
<evidence type="ECO:0000313" key="2">
    <source>
        <dbReference type="Proteomes" id="UP001596043"/>
    </source>
</evidence>
<dbReference type="Proteomes" id="UP001596043">
    <property type="component" value="Unassembled WGS sequence"/>
</dbReference>
<dbReference type="PANTHER" id="PTHR38474:SF1">
    <property type="entry name" value="SLR0299 PROTEIN"/>
    <property type="match status" value="1"/>
</dbReference>
<comment type="caution">
    <text evidence="1">The sequence shown here is derived from an EMBL/GenBank/DDBJ whole genome shotgun (WGS) entry which is preliminary data.</text>
</comment>
<protein>
    <submittedName>
        <fullName evidence="1">CatA-like O-acetyltransferase</fullName>
    </submittedName>
</protein>
<dbReference type="RefSeq" id="WP_379978045.1">
    <property type="nucleotide sequence ID" value="NZ_JBHSFV010000003.1"/>
</dbReference>
<accession>A0ABV9HWA5</accession>
<dbReference type="Pfam" id="PF00302">
    <property type="entry name" value="CAT"/>
    <property type="match status" value="1"/>
</dbReference>
<sequence>MLATNQIENFKYRITPDNEVIVHNHIGASATIMRSNETFGFTYIPYAEDFDTFAKTTQKEIERIQQSDALFSDENPNSVIHYSAIPWLDFSAITHSRMFKRKDSVPKISFGKVTSKNEKKTMPVAVYVHHGLVDGLHISRFIALFQDLLNE</sequence>
<dbReference type="SMART" id="SM01059">
    <property type="entry name" value="CAT"/>
    <property type="match status" value="1"/>
</dbReference>
<reference evidence="2" key="1">
    <citation type="journal article" date="2019" name="Int. J. Syst. Evol. Microbiol.">
        <title>The Global Catalogue of Microorganisms (GCM) 10K type strain sequencing project: providing services to taxonomists for standard genome sequencing and annotation.</title>
        <authorList>
            <consortium name="The Broad Institute Genomics Platform"/>
            <consortium name="The Broad Institute Genome Sequencing Center for Infectious Disease"/>
            <person name="Wu L."/>
            <person name="Ma J."/>
        </authorList>
    </citation>
    <scope>NUCLEOTIDE SEQUENCE [LARGE SCALE GENOMIC DNA]</scope>
    <source>
        <strain evidence="2">YJ-61-S</strain>
    </source>
</reference>
<dbReference type="EMBL" id="JBHSFV010000003">
    <property type="protein sequence ID" value="MFC4633820.1"/>
    <property type="molecule type" value="Genomic_DNA"/>
</dbReference>
<dbReference type="Gene3D" id="3.30.559.10">
    <property type="entry name" value="Chloramphenicol acetyltransferase-like domain"/>
    <property type="match status" value="1"/>
</dbReference>
<organism evidence="1 2">
    <name type="scientific">Dokdonia ponticola</name>
    <dbReference type="NCBI Taxonomy" id="2041041"/>
    <lineage>
        <taxon>Bacteria</taxon>
        <taxon>Pseudomonadati</taxon>
        <taxon>Bacteroidota</taxon>
        <taxon>Flavobacteriia</taxon>
        <taxon>Flavobacteriales</taxon>
        <taxon>Flavobacteriaceae</taxon>
        <taxon>Dokdonia</taxon>
    </lineage>
</organism>
<evidence type="ECO:0000313" key="1">
    <source>
        <dbReference type="EMBL" id="MFC4633820.1"/>
    </source>
</evidence>
<name>A0ABV9HWA5_9FLAO</name>
<gene>
    <name evidence="1" type="ORF">ACFO3O_07870</name>
</gene>
<dbReference type="PANTHER" id="PTHR38474">
    <property type="entry name" value="SLR0299 PROTEIN"/>
    <property type="match status" value="1"/>
</dbReference>